<keyword evidence="12 15" id="KW-0460">Magnesium</keyword>
<dbReference type="InterPro" id="IPR006319">
    <property type="entry name" value="PEP_synth"/>
</dbReference>
<evidence type="ECO:0000259" key="18">
    <source>
        <dbReference type="Pfam" id="PF02896"/>
    </source>
</evidence>
<evidence type="ECO:0000256" key="2">
    <source>
        <dbReference type="ARBA" id="ARBA00002988"/>
    </source>
</evidence>
<dbReference type="Pfam" id="PF01326">
    <property type="entry name" value="PPDK_N"/>
    <property type="match status" value="1"/>
</dbReference>
<dbReference type="AlphaFoldDB" id="A0A143BL17"/>
<comment type="similarity">
    <text evidence="4 15">Belongs to the PEP-utilizing enzyme family.</text>
</comment>
<dbReference type="FunFam" id="3.30.470.20:FF:000017">
    <property type="entry name" value="Phosphoenolpyruvate synthase"/>
    <property type="match status" value="1"/>
</dbReference>
<keyword evidence="19" id="KW-0670">Pyruvate</keyword>
<evidence type="ECO:0000256" key="14">
    <source>
        <dbReference type="ARBA" id="ARBA00047700"/>
    </source>
</evidence>
<dbReference type="Gene3D" id="3.30.1490.20">
    <property type="entry name" value="ATP-grasp fold, A domain"/>
    <property type="match status" value="1"/>
</dbReference>
<dbReference type="PIRSF" id="PIRSF000854">
    <property type="entry name" value="PEP_synthase"/>
    <property type="match status" value="1"/>
</dbReference>
<dbReference type="InterPro" id="IPR008279">
    <property type="entry name" value="PEP-util_enz_mobile_dom"/>
</dbReference>
<keyword evidence="20" id="KW-1185">Reference proteome</keyword>
<evidence type="ECO:0000313" key="19">
    <source>
        <dbReference type="EMBL" id="AMW05134.1"/>
    </source>
</evidence>
<reference evidence="19 20" key="2">
    <citation type="journal article" date="2016" name="Environ. Microbiol. Rep.">
        <title>Metagenomic evidence for the presence of phototrophic Gemmatimonadetes bacteria in diverse environments.</title>
        <authorList>
            <person name="Zeng Y."/>
            <person name="Baumbach J."/>
            <person name="Barbosa E.G."/>
            <person name="Azevedo V."/>
            <person name="Zhang C."/>
            <person name="Koblizek M."/>
        </authorList>
    </citation>
    <scope>NUCLEOTIDE SEQUENCE [LARGE SCALE GENOMIC DNA]</scope>
    <source>
        <strain evidence="19 20">AP64</strain>
    </source>
</reference>
<dbReference type="EC" id="2.7.9.2" evidence="5 15"/>
<dbReference type="Gene3D" id="3.30.470.20">
    <property type="entry name" value="ATP-grasp fold, B domain"/>
    <property type="match status" value="1"/>
</dbReference>
<evidence type="ECO:0000256" key="7">
    <source>
        <dbReference type="ARBA" id="ARBA00022679"/>
    </source>
</evidence>
<dbReference type="FunFam" id="3.30.1490.20:FF:000010">
    <property type="entry name" value="Phosphoenolpyruvate synthase"/>
    <property type="match status" value="1"/>
</dbReference>
<evidence type="ECO:0000256" key="11">
    <source>
        <dbReference type="ARBA" id="ARBA00022840"/>
    </source>
</evidence>
<evidence type="ECO:0000256" key="9">
    <source>
        <dbReference type="ARBA" id="ARBA00022741"/>
    </source>
</evidence>
<dbReference type="GO" id="GO:0008986">
    <property type="term" value="F:pyruvate, water dikinase activity"/>
    <property type="evidence" value="ECO:0007669"/>
    <property type="project" value="UniProtKB-EC"/>
</dbReference>
<evidence type="ECO:0000256" key="1">
    <source>
        <dbReference type="ARBA" id="ARBA00001946"/>
    </source>
</evidence>
<dbReference type="OrthoDB" id="9765468at2"/>
<dbReference type="NCBIfam" id="TIGR01418">
    <property type="entry name" value="PEP_synth"/>
    <property type="match status" value="1"/>
</dbReference>
<dbReference type="InterPro" id="IPR036637">
    <property type="entry name" value="Phosphohistidine_dom_sf"/>
</dbReference>
<dbReference type="Gene3D" id="3.20.20.60">
    <property type="entry name" value="Phosphoenolpyruvate-binding domains"/>
    <property type="match status" value="1"/>
</dbReference>
<dbReference type="eggNOG" id="COG1080">
    <property type="taxonomic scope" value="Bacteria"/>
</dbReference>
<accession>A0A143BL17</accession>
<evidence type="ECO:0000256" key="15">
    <source>
        <dbReference type="PIRNR" id="PIRNR000854"/>
    </source>
</evidence>
<dbReference type="PROSITE" id="PS00370">
    <property type="entry name" value="PEP_ENZYMES_PHOS_SITE"/>
    <property type="match status" value="1"/>
</dbReference>
<dbReference type="PROSITE" id="PS00742">
    <property type="entry name" value="PEP_ENZYMES_2"/>
    <property type="match status" value="1"/>
</dbReference>
<comment type="cofactor">
    <cofactor evidence="1 15">
        <name>Mg(2+)</name>
        <dbReference type="ChEBI" id="CHEBI:18420"/>
    </cofactor>
</comment>
<evidence type="ECO:0000256" key="8">
    <source>
        <dbReference type="ARBA" id="ARBA00022723"/>
    </source>
</evidence>
<dbReference type="InterPro" id="IPR018274">
    <property type="entry name" value="PEP_util_AS"/>
</dbReference>
<dbReference type="SUPFAM" id="SSF56059">
    <property type="entry name" value="Glutathione synthetase ATP-binding domain-like"/>
    <property type="match status" value="1"/>
</dbReference>
<evidence type="ECO:0000256" key="4">
    <source>
        <dbReference type="ARBA" id="ARBA00007837"/>
    </source>
</evidence>
<dbReference type="Gene3D" id="3.50.30.10">
    <property type="entry name" value="Phosphohistidine domain"/>
    <property type="match status" value="1"/>
</dbReference>
<evidence type="ECO:0000256" key="10">
    <source>
        <dbReference type="ARBA" id="ARBA00022777"/>
    </source>
</evidence>
<evidence type="ECO:0000256" key="3">
    <source>
        <dbReference type="ARBA" id="ARBA00004742"/>
    </source>
</evidence>
<dbReference type="InterPro" id="IPR013815">
    <property type="entry name" value="ATP_grasp_subdomain_1"/>
</dbReference>
<dbReference type="NCBIfam" id="NF005057">
    <property type="entry name" value="PRK06464.1"/>
    <property type="match status" value="1"/>
</dbReference>
<dbReference type="InterPro" id="IPR040442">
    <property type="entry name" value="Pyrv_kinase-like_dom_sf"/>
</dbReference>
<dbReference type="InterPro" id="IPR002192">
    <property type="entry name" value="PPDK_AMP/ATP-bd"/>
</dbReference>
<evidence type="ECO:0000256" key="12">
    <source>
        <dbReference type="ARBA" id="ARBA00022842"/>
    </source>
</evidence>
<dbReference type="SUPFAM" id="SSF52009">
    <property type="entry name" value="Phosphohistidine domain"/>
    <property type="match status" value="1"/>
</dbReference>
<dbReference type="GO" id="GO:0006094">
    <property type="term" value="P:gluconeogenesis"/>
    <property type="evidence" value="ECO:0007669"/>
    <property type="project" value="UniProtKB-UniPathway"/>
</dbReference>
<dbReference type="InterPro" id="IPR000121">
    <property type="entry name" value="PEP_util_C"/>
</dbReference>
<dbReference type="Pfam" id="PF02896">
    <property type="entry name" value="PEP-utilizers_C"/>
    <property type="match status" value="1"/>
</dbReference>
<keyword evidence="8 15" id="KW-0479">Metal-binding</keyword>
<dbReference type="GO" id="GO:0005524">
    <property type="term" value="F:ATP binding"/>
    <property type="evidence" value="ECO:0007669"/>
    <property type="project" value="UniProtKB-KW"/>
</dbReference>
<organism evidence="19 20">
    <name type="scientific">Gemmatimonas phototrophica</name>
    <dbReference type="NCBI Taxonomy" id="1379270"/>
    <lineage>
        <taxon>Bacteria</taxon>
        <taxon>Pseudomonadati</taxon>
        <taxon>Gemmatimonadota</taxon>
        <taxon>Gemmatimonadia</taxon>
        <taxon>Gemmatimonadales</taxon>
        <taxon>Gemmatimonadaceae</taxon>
        <taxon>Gemmatimonas</taxon>
    </lineage>
</organism>
<evidence type="ECO:0000256" key="5">
    <source>
        <dbReference type="ARBA" id="ARBA00011996"/>
    </source>
</evidence>
<dbReference type="UniPathway" id="UPA00138"/>
<comment type="catalytic activity">
    <reaction evidence="14 15">
        <text>pyruvate + ATP + H2O = phosphoenolpyruvate + AMP + phosphate + 2 H(+)</text>
        <dbReference type="Rhea" id="RHEA:11364"/>
        <dbReference type="ChEBI" id="CHEBI:15361"/>
        <dbReference type="ChEBI" id="CHEBI:15377"/>
        <dbReference type="ChEBI" id="CHEBI:15378"/>
        <dbReference type="ChEBI" id="CHEBI:30616"/>
        <dbReference type="ChEBI" id="CHEBI:43474"/>
        <dbReference type="ChEBI" id="CHEBI:58702"/>
        <dbReference type="ChEBI" id="CHEBI:456215"/>
        <dbReference type="EC" id="2.7.9.2"/>
    </reaction>
</comment>
<evidence type="ECO:0000259" key="16">
    <source>
        <dbReference type="Pfam" id="PF00391"/>
    </source>
</evidence>
<protein>
    <recommendedName>
        <fullName evidence="6 15">Phosphoenolpyruvate synthase</fullName>
        <shortName evidence="15">PEP synthase</shortName>
        <ecNumber evidence="5 15">2.7.9.2</ecNumber>
    </recommendedName>
    <alternativeName>
        <fullName evidence="13 15">Pyruvate, water dikinase</fullName>
    </alternativeName>
</protein>
<keyword evidence="11 15" id="KW-0067">ATP-binding</keyword>
<comment type="pathway">
    <text evidence="3 15">Carbohydrate biosynthesis; gluconeogenesis.</text>
</comment>
<feature type="domain" description="Pyruvate phosphate dikinase AMP/ATP-binding" evidence="17">
    <location>
        <begin position="23"/>
        <end position="343"/>
    </location>
</feature>
<dbReference type="InterPro" id="IPR023151">
    <property type="entry name" value="PEP_util_CS"/>
</dbReference>
<evidence type="ECO:0000313" key="20">
    <source>
        <dbReference type="Proteomes" id="UP000076404"/>
    </source>
</evidence>
<keyword evidence="9 15" id="KW-0547">Nucleotide-binding</keyword>
<feature type="domain" description="PEP-utilising enzyme mobile" evidence="16">
    <location>
        <begin position="384"/>
        <end position="454"/>
    </location>
</feature>
<reference evidence="19 20" key="1">
    <citation type="journal article" date="2014" name="Proc. Natl. Acad. Sci. U.S.A.">
        <title>Functional type 2 photosynthetic reaction centers found in the rare bacterial phylum Gemmatimonadetes.</title>
        <authorList>
            <person name="Zeng Y."/>
            <person name="Feng F."/>
            <person name="Medova H."/>
            <person name="Dean J."/>
            <person name="Koblizek M."/>
        </authorList>
    </citation>
    <scope>NUCLEOTIDE SEQUENCE [LARGE SCALE GENOMIC DNA]</scope>
    <source>
        <strain evidence="19 20">AP64</strain>
    </source>
</reference>
<gene>
    <name evidence="19" type="ORF">GEMMAAP_10515</name>
</gene>
<dbReference type="EMBL" id="CP011454">
    <property type="protein sequence ID" value="AMW05134.1"/>
    <property type="molecule type" value="Genomic_DNA"/>
</dbReference>
<name>A0A143BL17_9BACT</name>
<proteinExistence type="inferred from homology"/>
<dbReference type="STRING" id="1379270.GEMMAAP_10515"/>
<dbReference type="InterPro" id="IPR015813">
    <property type="entry name" value="Pyrv/PenolPyrv_kinase-like_dom"/>
</dbReference>
<dbReference type="SUPFAM" id="SSF51621">
    <property type="entry name" value="Phosphoenolpyruvate/pyruvate domain"/>
    <property type="match status" value="1"/>
</dbReference>
<comment type="function">
    <text evidence="2 15">Catalyzes the phosphorylation of pyruvate to phosphoenolpyruvate.</text>
</comment>
<dbReference type="KEGG" id="gph:GEMMAAP_10515"/>
<dbReference type="PRINTS" id="PR01736">
    <property type="entry name" value="PHPHTRNFRASE"/>
</dbReference>
<keyword evidence="10 15" id="KW-0418">Kinase</keyword>
<dbReference type="PANTHER" id="PTHR43030:SF1">
    <property type="entry name" value="PHOSPHOENOLPYRUVATE SYNTHASE"/>
    <property type="match status" value="1"/>
</dbReference>
<sequence>MDGHMTQHTLAGWFDEFTRDDVSRVGGKNASLGELRQHLKTLGVNVPDGFALTTDAYRQFVAYNGIEAVLARELPHATTRLAEVGERIRAAFAAGTLPPALTETLTTYYRDLGQRIGHRNPPVAVRSSATAEDLPDASFAGQQESYLNITGEAELLSTVPRCFASLYTNRAIAYREHHGMAHATVALSVGIQQMVRSDVGAAGVAFTLDTETGFRSLVMITGAWGLGENVVKGTVNPDEWRVFTPLLNDDTLRPILDHSIGLKQIRMILGVDQKPLNIETSMSERARPCLNDDEVLQLARWCARIAQHYARPMDIEWAKDGLTGTLHIVQARPETVQSQGVVSAISTFSLEGSGTVLVSGVAVGQRIASGKVFVLESMRDAGRFEDGGILVARQTDPDWVPVMKRAAAIVTDTGGRTSHAAIVSRELGIAAIVGAGNATSVLGGHTVTVSCAEGHIGRVYEGVLPFREEHLDYSGLPATKTAIMLNVADPAMAMRWWRLPVGGIGLARIEFVIEHMAKAHPMALLHPERLSVEDQSAIATLTELHDTPAEFFVDRLSSGVAMIAASQWPDPVIVRFSDFKTNEYAGLLGGRVFEPHEENPMIGFRGASRYYDDRYREGFGLECQAIRRVREQMGLRNVIVMIPFCRTLEEADKVLAEMAQHGLVRGHEDLQVYVMAEIPSNVVLAREFGTRFDGFSIGSNDLTQLTLGVDRDNALLATLFDERNPAVLRLIEQLIADAHAVGCKVGICGQAPSDHPDFAEFLVRAGIDSISLNPDSVVPVVQRVATLEQLRSA</sequence>
<dbReference type="eggNOG" id="COG0574">
    <property type="taxonomic scope" value="Bacteria"/>
</dbReference>
<keyword evidence="7 15" id="KW-0808">Transferase</keyword>
<feature type="domain" description="PEP-utilising enzyme C-terminal" evidence="18">
    <location>
        <begin position="478"/>
        <end position="787"/>
    </location>
</feature>
<dbReference type="PANTHER" id="PTHR43030">
    <property type="entry name" value="PHOSPHOENOLPYRUVATE SYNTHASE"/>
    <property type="match status" value="1"/>
</dbReference>
<evidence type="ECO:0000256" key="6">
    <source>
        <dbReference type="ARBA" id="ARBA00021623"/>
    </source>
</evidence>
<dbReference type="Proteomes" id="UP000076404">
    <property type="component" value="Chromosome"/>
</dbReference>
<evidence type="ECO:0000256" key="13">
    <source>
        <dbReference type="ARBA" id="ARBA00033470"/>
    </source>
</evidence>
<dbReference type="GO" id="GO:0046872">
    <property type="term" value="F:metal ion binding"/>
    <property type="evidence" value="ECO:0007669"/>
    <property type="project" value="UniProtKB-KW"/>
</dbReference>
<evidence type="ECO:0000259" key="17">
    <source>
        <dbReference type="Pfam" id="PF01326"/>
    </source>
</evidence>
<dbReference type="Pfam" id="PF00391">
    <property type="entry name" value="PEP-utilizers"/>
    <property type="match status" value="1"/>
</dbReference>